<feature type="compositionally biased region" description="Basic and acidic residues" evidence="1">
    <location>
        <begin position="292"/>
        <end position="311"/>
    </location>
</feature>
<sequence>MSSHTNATTRSTRRRTEDAVATNPDNPSSAEADQTPANAKPRVKPRPTAKKALNLEVEPPAATPPKKAKASKPAKDLVPKSTNVGTNKAQPANVIKKTTGKKDASSSQSGSKKKVTEPSPNQPTGMLYLQPLTAKNTNVNTSQTVNVTQTPEYLALLAEVDRLKKERAAEPIAEEDQSKLIPAPKNQKYGCLKTAMGLLDNETLYNKLRQAVRDELKVRKIYDAQQYAKLPVSEVTNLLTTLRAANEEFQRYAHGWPIPEIIRTSLKHRRMYLSQIRRGVQKNAKRVATRKATKEASAKQKRRHDVDRAEAEVEDGEGGVEHGTGDGEAQVGGAGAVNGAGGGQDEDEMEVDGEGGVSYEGELEDETAVGDGKVCGGVESRGRIDEDDDSSSEGEGAGAAGRNKPAPNLVPMDISDEDESEVEMQGVRNGGKGGDGSESDEETGSEEDEEDGDDEDDIVPAPRKLSKKARGKQRAVQPDSDDEDIEEPVQVKRKRRGNHTEPASRAKRVKVDLDLAVATQYSSPTKAFIVVFDALHISAIITLSALITTAALIRLKSPTHRKADWRTSSIQFMPHTSFFDIRLTGHKRHFLRSPSNPCLAKVSRSYGFGN</sequence>
<feature type="region of interest" description="Disordered" evidence="1">
    <location>
        <begin position="283"/>
        <end position="505"/>
    </location>
</feature>
<reference evidence="2 3" key="1">
    <citation type="journal article" date="2018" name="Evol. Lett.">
        <title>Horizontal gene cluster transfer increased hallucinogenic mushroom diversity.</title>
        <authorList>
            <person name="Reynolds H.T."/>
            <person name="Vijayakumar V."/>
            <person name="Gluck-Thaler E."/>
            <person name="Korotkin H.B."/>
            <person name="Matheny P.B."/>
            <person name="Slot J.C."/>
        </authorList>
    </citation>
    <scope>NUCLEOTIDE SEQUENCE [LARGE SCALE GENOMIC DNA]</scope>
    <source>
        <strain evidence="2 3">2629</strain>
    </source>
</reference>
<feature type="compositionally biased region" description="Acidic residues" evidence="1">
    <location>
        <begin position="437"/>
        <end position="458"/>
    </location>
</feature>
<proteinExistence type="predicted"/>
<evidence type="ECO:0000313" key="3">
    <source>
        <dbReference type="Proteomes" id="UP000284842"/>
    </source>
</evidence>
<dbReference type="EMBL" id="NHTK01005472">
    <property type="protein sequence ID" value="PPQ78202.1"/>
    <property type="molecule type" value="Genomic_DNA"/>
</dbReference>
<feature type="compositionally biased region" description="Polar residues" evidence="1">
    <location>
        <begin position="23"/>
        <end position="37"/>
    </location>
</feature>
<gene>
    <name evidence="2" type="ORF">CVT24_006406</name>
</gene>
<feature type="region of interest" description="Disordered" evidence="1">
    <location>
        <begin position="1"/>
        <end position="127"/>
    </location>
</feature>
<dbReference type="InParanoid" id="A0A409WI70"/>
<evidence type="ECO:0000256" key="1">
    <source>
        <dbReference type="SAM" id="MobiDB-lite"/>
    </source>
</evidence>
<evidence type="ECO:0000313" key="2">
    <source>
        <dbReference type="EMBL" id="PPQ78202.1"/>
    </source>
</evidence>
<dbReference type="OrthoDB" id="3131174at2759"/>
<name>A0A409WI70_9AGAR</name>
<accession>A0A409WI70</accession>
<keyword evidence="3" id="KW-1185">Reference proteome</keyword>
<dbReference type="Proteomes" id="UP000284842">
    <property type="component" value="Unassembled WGS sequence"/>
</dbReference>
<feature type="compositionally biased region" description="Acidic residues" evidence="1">
    <location>
        <begin position="344"/>
        <end position="353"/>
    </location>
</feature>
<dbReference type="STRING" id="181874.A0A409WI70"/>
<feature type="compositionally biased region" description="Basic residues" evidence="1">
    <location>
        <begin position="464"/>
        <end position="473"/>
    </location>
</feature>
<dbReference type="AlphaFoldDB" id="A0A409WI70"/>
<comment type="caution">
    <text evidence="2">The sequence shown here is derived from an EMBL/GenBank/DDBJ whole genome shotgun (WGS) entry which is preliminary data.</text>
</comment>
<feature type="compositionally biased region" description="Gly residues" evidence="1">
    <location>
        <begin position="330"/>
        <end position="343"/>
    </location>
</feature>
<organism evidence="2 3">
    <name type="scientific">Panaeolus cyanescens</name>
    <dbReference type="NCBI Taxonomy" id="181874"/>
    <lineage>
        <taxon>Eukaryota</taxon>
        <taxon>Fungi</taxon>
        <taxon>Dikarya</taxon>
        <taxon>Basidiomycota</taxon>
        <taxon>Agaricomycotina</taxon>
        <taxon>Agaricomycetes</taxon>
        <taxon>Agaricomycetidae</taxon>
        <taxon>Agaricales</taxon>
        <taxon>Agaricineae</taxon>
        <taxon>Galeropsidaceae</taxon>
        <taxon>Panaeolus</taxon>
    </lineage>
</organism>
<feature type="compositionally biased region" description="Polar residues" evidence="1">
    <location>
        <begin position="80"/>
        <end position="90"/>
    </location>
</feature>
<protein>
    <submittedName>
        <fullName evidence="2">Uncharacterized protein</fullName>
    </submittedName>
</protein>